<protein>
    <recommendedName>
        <fullName evidence="4">Site-specific integrase</fullName>
    </recommendedName>
</protein>
<dbReference type="GO" id="GO:0015074">
    <property type="term" value="P:DNA integration"/>
    <property type="evidence" value="ECO:0007669"/>
    <property type="project" value="InterPro"/>
</dbReference>
<evidence type="ECO:0000256" key="1">
    <source>
        <dbReference type="ARBA" id="ARBA00023172"/>
    </source>
</evidence>
<evidence type="ECO:0000313" key="2">
    <source>
        <dbReference type="EMBL" id="SUG70281.1"/>
    </source>
</evidence>
<keyword evidence="1" id="KW-0233">DNA recombination</keyword>
<dbReference type="GO" id="GO:0006310">
    <property type="term" value="P:DNA recombination"/>
    <property type="evidence" value="ECO:0007669"/>
    <property type="project" value="UniProtKB-KW"/>
</dbReference>
<reference evidence="2 3" key="1">
    <citation type="submission" date="2018-06" db="EMBL/GenBank/DDBJ databases">
        <authorList>
            <consortium name="Pathogen Informatics"/>
            <person name="Doyle S."/>
        </authorList>
    </citation>
    <scope>NUCLEOTIDE SEQUENCE [LARGE SCALE GENOMIC DNA]</scope>
    <source>
        <strain evidence="2 3">NCTC5798</strain>
    </source>
</reference>
<dbReference type="Proteomes" id="UP000255534">
    <property type="component" value="Unassembled WGS sequence"/>
</dbReference>
<dbReference type="EMBL" id="UGXK01000001">
    <property type="protein sequence ID" value="SUG70281.1"/>
    <property type="molecule type" value="Genomic_DNA"/>
</dbReference>
<organism evidence="2 3">
    <name type="scientific">Salmonella enterica I</name>
    <dbReference type="NCBI Taxonomy" id="59201"/>
    <lineage>
        <taxon>Bacteria</taxon>
        <taxon>Pseudomonadati</taxon>
        <taxon>Pseudomonadota</taxon>
        <taxon>Gammaproteobacteria</taxon>
        <taxon>Enterobacterales</taxon>
        <taxon>Enterobacteriaceae</taxon>
        <taxon>Salmonella</taxon>
    </lineage>
</organism>
<dbReference type="InterPro" id="IPR013762">
    <property type="entry name" value="Integrase-like_cat_sf"/>
</dbReference>
<accession>A0A379UQU4</accession>
<proteinExistence type="predicted"/>
<dbReference type="Gene3D" id="1.10.443.10">
    <property type="entry name" value="Intergrase catalytic core"/>
    <property type="match status" value="1"/>
</dbReference>
<sequence length="420" mass="49126">MYVLDQLSVAPNRRLWTLVDTTTNLPLLFPLLFLIDRLASRSESTQSSTLQALKFFYEYWYQKHDVTFCLSFQLSGYNPSIAVSELEAFLHYLESGKLMLPTLGYAVISKHNTNINHVHAVCRFINYLINTYVSPRYMDGTPKELSRYALQLSKRLSTYRSDFRPSKQKHSHKHFNSLTADMVRRFYEIIRPESSFKPNPLNPFPAGEVQFRNYLICRLLLNYDVRDPRKRLPSLKNSWAHRVLALDINDYNHLKIYIDKISKNTSHNFIFTSTKSNLPPLSYHSIYDIFSKIDCVFKKEYPQFSDEKSIDSVVSITPHVTRHTWAYLILKRIYAAKYQSVMRNCKLAGVDFAIAGLMSEAKDELRLLGGWSHNSRMPEFYARRFLSERANFSNVRRIAADSSEDEFFSLIHQAFREVIK</sequence>
<name>A0A379UQU4_SALET</name>
<dbReference type="InterPro" id="IPR011010">
    <property type="entry name" value="DNA_brk_join_enz"/>
</dbReference>
<evidence type="ECO:0000313" key="3">
    <source>
        <dbReference type="Proteomes" id="UP000255534"/>
    </source>
</evidence>
<dbReference type="SUPFAM" id="SSF56349">
    <property type="entry name" value="DNA breaking-rejoining enzymes"/>
    <property type="match status" value="1"/>
</dbReference>
<gene>
    <name evidence="2" type="ORF">NCTC5798_01385</name>
</gene>
<evidence type="ECO:0008006" key="4">
    <source>
        <dbReference type="Google" id="ProtNLM"/>
    </source>
</evidence>
<dbReference type="AlphaFoldDB" id="A0A379UQU4"/>
<dbReference type="GO" id="GO:0003677">
    <property type="term" value="F:DNA binding"/>
    <property type="evidence" value="ECO:0007669"/>
    <property type="project" value="InterPro"/>
</dbReference>